<evidence type="ECO:0000256" key="2">
    <source>
        <dbReference type="ARBA" id="ARBA00022475"/>
    </source>
</evidence>
<dbReference type="InterPro" id="IPR036938">
    <property type="entry name" value="PAP2/HPO_sf"/>
</dbReference>
<accession>A0A927MU78</accession>
<evidence type="ECO:0000256" key="5">
    <source>
        <dbReference type="ARBA" id="ARBA00022989"/>
    </source>
</evidence>
<proteinExistence type="predicted"/>
<dbReference type="InterPro" id="IPR000326">
    <property type="entry name" value="PAP2/HPO"/>
</dbReference>
<dbReference type="GO" id="GO:0050380">
    <property type="term" value="F:undecaprenyl-diphosphatase activity"/>
    <property type="evidence" value="ECO:0007669"/>
    <property type="project" value="UniProtKB-EC"/>
</dbReference>
<dbReference type="EMBL" id="JADBEM010000001">
    <property type="protein sequence ID" value="MBE1603387.1"/>
    <property type="molecule type" value="Genomic_DNA"/>
</dbReference>
<feature type="transmembrane region" description="Helical" evidence="7">
    <location>
        <begin position="158"/>
        <end position="176"/>
    </location>
</feature>
<keyword evidence="6 7" id="KW-0472">Membrane</keyword>
<keyword evidence="2" id="KW-1003">Cell membrane</keyword>
<comment type="subcellular location">
    <subcellularLocation>
        <location evidence="1">Cell membrane</location>
        <topology evidence="1">Multi-pass membrane protein</topology>
    </subcellularLocation>
</comment>
<dbReference type="GO" id="GO:0005886">
    <property type="term" value="C:plasma membrane"/>
    <property type="evidence" value="ECO:0007669"/>
    <property type="project" value="UniProtKB-SubCell"/>
</dbReference>
<dbReference type="EC" id="3.6.1.27" evidence="9"/>
<dbReference type="SMART" id="SM00014">
    <property type="entry name" value="acidPPc"/>
    <property type="match status" value="1"/>
</dbReference>
<keyword evidence="4 9" id="KW-0378">Hydrolase</keyword>
<evidence type="ECO:0000313" key="9">
    <source>
        <dbReference type="EMBL" id="MBE1603387.1"/>
    </source>
</evidence>
<dbReference type="Gene3D" id="1.20.144.10">
    <property type="entry name" value="Phosphatidic acid phosphatase type 2/haloperoxidase"/>
    <property type="match status" value="1"/>
</dbReference>
<name>A0A927MU78_9ACTN</name>
<reference evidence="9" key="1">
    <citation type="submission" date="2020-10" db="EMBL/GenBank/DDBJ databases">
        <title>Sequencing the genomes of 1000 actinobacteria strains.</title>
        <authorList>
            <person name="Klenk H.-P."/>
        </authorList>
    </citation>
    <scope>NUCLEOTIDE SEQUENCE</scope>
    <source>
        <strain evidence="9">DSM 45354</strain>
    </source>
</reference>
<keyword evidence="10" id="KW-1185">Reference proteome</keyword>
<dbReference type="Proteomes" id="UP000638648">
    <property type="component" value="Unassembled WGS sequence"/>
</dbReference>
<dbReference type="PANTHER" id="PTHR14969:SF62">
    <property type="entry name" value="DECAPRENYLPHOSPHORYL-5-PHOSPHORIBOSE PHOSPHATASE RV3807C-RELATED"/>
    <property type="match status" value="1"/>
</dbReference>
<evidence type="ECO:0000256" key="7">
    <source>
        <dbReference type="SAM" id="Phobius"/>
    </source>
</evidence>
<keyword evidence="3 7" id="KW-0812">Transmembrane</keyword>
<gene>
    <name evidence="9" type="ORF">HEB94_000235</name>
</gene>
<dbReference type="SUPFAM" id="SSF48317">
    <property type="entry name" value="Acid phosphatase/Vanadium-dependent haloperoxidase"/>
    <property type="match status" value="1"/>
</dbReference>
<evidence type="ECO:0000256" key="6">
    <source>
        <dbReference type="ARBA" id="ARBA00023136"/>
    </source>
</evidence>
<evidence type="ECO:0000256" key="4">
    <source>
        <dbReference type="ARBA" id="ARBA00022801"/>
    </source>
</evidence>
<dbReference type="Pfam" id="PF01569">
    <property type="entry name" value="PAP2"/>
    <property type="match status" value="1"/>
</dbReference>
<feature type="domain" description="Phosphatidic acid phosphatase type 2/haloperoxidase" evidence="8">
    <location>
        <begin position="68"/>
        <end position="173"/>
    </location>
</feature>
<comment type="caution">
    <text evidence="9">The sequence shown here is derived from an EMBL/GenBank/DDBJ whole genome shotgun (WGS) entry which is preliminary data.</text>
</comment>
<evidence type="ECO:0000256" key="1">
    <source>
        <dbReference type="ARBA" id="ARBA00004651"/>
    </source>
</evidence>
<evidence type="ECO:0000256" key="3">
    <source>
        <dbReference type="ARBA" id="ARBA00022692"/>
    </source>
</evidence>
<evidence type="ECO:0000313" key="10">
    <source>
        <dbReference type="Proteomes" id="UP000638648"/>
    </source>
</evidence>
<protein>
    <submittedName>
        <fullName evidence="9">Undecaprenyl-diphosphatase</fullName>
        <ecNumber evidence="9">3.6.1.27</ecNumber>
    </submittedName>
</protein>
<dbReference type="RefSeq" id="WP_202896037.1">
    <property type="nucleotide sequence ID" value="NZ_BAABJL010000274.1"/>
</dbReference>
<organism evidence="9 10">
    <name type="scientific">Actinopolymorpha pittospori</name>
    <dbReference type="NCBI Taxonomy" id="648752"/>
    <lineage>
        <taxon>Bacteria</taxon>
        <taxon>Bacillati</taxon>
        <taxon>Actinomycetota</taxon>
        <taxon>Actinomycetes</taxon>
        <taxon>Propionibacteriales</taxon>
        <taxon>Actinopolymorphaceae</taxon>
        <taxon>Actinopolymorpha</taxon>
    </lineage>
</organism>
<dbReference type="PANTHER" id="PTHR14969">
    <property type="entry name" value="SPHINGOSINE-1-PHOSPHATE PHOSPHOHYDROLASE"/>
    <property type="match status" value="1"/>
</dbReference>
<evidence type="ECO:0000259" key="8">
    <source>
        <dbReference type="SMART" id="SM00014"/>
    </source>
</evidence>
<dbReference type="AlphaFoldDB" id="A0A927MU78"/>
<feature type="transmembrane region" description="Helical" evidence="7">
    <location>
        <begin position="34"/>
        <end position="53"/>
    </location>
</feature>
<keyword evidence="5 7" id="KW-1133">Transmembrane helix</keyword>
<feature type="transmembrane region" description="Helical" evidence="7">
    <location>
        <begin position="132"/>
        <end position="152"/>
    </location>
</feature>
<sequence length="207" mass="21748">MIVGGRMAVDESLFEKINHIAVVTPWLHGVVSGYANFAPVLFGLLLLAGWWTARRAGPPERVAAAVLAGVSTLTAVALNQPIVTSIHEPRPYTTHPGILVLAHRSADFSFPSDHAVMAGAVMAGVWMVSRRLGILAGIAALSLAFARVYIAAHYPHDVAAGLLLGAAVTIIVNLVFRRSATNLVQAASKTRLRPLLLAAATSGGGRH</sequence>